<gene>
    <name evidence="2" type="ORF">H4696_003345</name>
</gene>
<dbReference type="InterPro" id="IPR012334">
    <property type="entry name" value="Pectin_lyas_fold"/>
</dbReference>
<dbReference type="InterPro" id="IPR011050">
    <property type="entry name" value="Pectin_lyase_fold/virulence"/>
</dbReference>
<protein>
    <recommendedName>
        <fullName evidence="1">Right handed beta helix domain-containing protein</fullName>
    </recommendedName>
</protein>
<dbReference type="InterPro" id="IPR039448">
    <property type="entry name" value="Beta_helix"/>
</dbReference>
<comment type="caution">
    <text evidence="2">The sequence shown here is derived from an EMBL/GenBank/DDBJ whole genome shotgun (WGS) entry which is preliminary data.</text>
</comment>
<evidence type="ECO:0000313" key="3">
    <source>
        <dbReference type="Proteomes" id="UP000631670"/>
    </source>
</evidence>
<evidence type="ECO:0000259" key="1">
    <source>
        <dbReference type="Pfam" id="PF13229"/>
    </source>
</evidence>
<dbReference type="Gene3D" id="2.160.20.10">
    <property type="entry name" value="Single-stranded right-handed beta-helix, Pectin lyase-like"/>
    <property type="match status" value="1"/>
</dbReference>
<accession>A0ABR9HZ85</accession>
<dbReference type="InterPro" id="IPR006626">
    <property type="entry name" value="PbH1"/>
</dbReference>
<dbReference type="SMART" id="SM00710">
    <property type="entry name" value="PbH1"/>
    <property type="match status" value="5"/>
</dbReference>
<dbReference type="InterPro" id="IPR059226">
    <property type="entry name" value="Choice_anch_Q_dom"/>
</dbReference>
<sequence>MAGPAAEGAAGPVPRTWHVGPHGKYATVQAAADLARPGDTIAIEAGRYPGGLTVRRDGAPGRPIRFTGTGGTAVLTGAGGLAVGGHSWLEFTDVTVSGSTRFGVYAAGAHDLVFDRFGVDGSRDGGLVLVGTRRVRITGCDIRGANARGTSADHEALSIASGSSDVEVSGCRVHDNGEEGIDVKYDDAARVKIHHDVVTGNRGPDIYVDSSSIVDVYANVVGGTREATKAGIGLAVEDYSETRLLSDVRVFDNLSTGNAQAGLSLWAESTGTIRNLEIVNNTFDGNARGSLLIDADRFTGVNTLRNNVFGDGPVDPGPFAADHNFAGNPGFADPVRGDYHLAKGSAAVDAGSPERAPAFDLDGVARPAGAGFDIGAYERRWP</sequence>
<feature type="domain" description="Right handed beta helix" evidence="1">
    <location>
        <begin position="80"/>
        <end position="219"/>
    </location>
</feature>
<reference evidence="2 3" key="1">
    <citation type="submission" date="2020-10" db="EMBL/GenBank/DDBJ databases">
        <title>Sequencing the genomes of 1000 actinobacteria strains.</title>
        <authorList>
            <person name="Klenk H.-P."/>
        </authorList>
    </citation>
    <scope>NUCLEOTIDE SEQUENCE [LARGE SCALE GENOMIC DNA]</scope>
    <source>
        <strain evidence="2 3">DSM 44653</strain>
    </source>
</reference>
<dbReference type="NCBIfam" id="NF041518">
    <property type="entry name" value="choice_anch_Q"/>
    <property type="match status" value="1"/>
</dbReference>
<organism evidence="2 3">
    <name type="scientific">Amycolatopsis lexingtonensis</name>
    <dbReference type="NCBI Taxonomy" id="218822"/>
    <lineage>
        <taxon>Bacteria</taxon>
        <taxon>Bacillati</taxon>
        <taxon>Actinomycetota</taxon>
        <taxon>Actinomycetes</taxon>
        <taxon>Pseudonocardiales</taxon>
        <taxon>Pseudonocardiaceae</taxon>
        <taxon>Amycolatopsis</taxon>
    </lineage>
</organism>
<evidence type="ECO:0000313" key="2">
    <source>
        <dbReference type="EMBL" id="MBE1496245.1"/>
    </source>
</evidence>
<dbReference type="SUPFAM" id="SSF51126">
    <property type="entry name" value="Pectin lyase-like"/>
    <property type="match status" value="1"/>
</dbReference>
<keyword evidence="3" id="KW-1185">Reference proteome</keyword>
<dbReference type="RefSeq" id="WP_086865303.1">
    <property type="nucleotide sequence ID" value="NZ_JADBEG010000001.1"/>
</dbReference>
<dbReference type="EMBL" id="JADBEG010000001">
    <property type="protein sequence ID" value="MBE1496245.1"/>
    <property type="molecule type" value="Genomic_DNA"/>
</dbReference>
<name>A0ABR9HZ85_9PSEU</name>
<dbReference type="Proteomes" id="UP000631670">
    <property type="component" value="Unassembled WGS sequence"/>
</dbReference>
<proteinExistence type="predicted"/>
<dbReference type="Pfam" id="PF13229">
    <property type="entry name" value="Beta_helix"/>
    <property type="match status" value="1"/>
</dbReference>